<feature type="compositionally biased region" description="Low complexity" evidence="9">
    <location>
        <begin position="516"/>
        <end position="525"/>
    </location>
</feature>
<keyword evidence="7" id="KW-0446">Lipid-binding</keyword>
<keyword evidence="13" id="KW-1185">Reference proteome</keyword>
<evidence type="ECO:0000256" key="9">
    <source>
        <dbReference type="SAM" id="MobiDB-lite"/>
    </source>
</evidence>
<evidence type="ECO:0000256" key="3">
    <source>
        <dbReference type="ARBA" id="ARBA00022692"/>
    </source>
</evidence>
<feature type="compositionally biased region" description="Low complexity" evidence="9">
    <location>
        <begin position="730"/>
        <end position="744"/>
    </location>
</feature>
<evidence type="ECO:0000256" key="10">
    <source>
        <dbReference type="SAM" id="Phobius"/>
    </source>
</evidence>
<evidence type="ECO:0000313" key="13">
    <source>
        <dbReference type="Proteomes" id="UP001465755"/>
    </source>
</evidence>
<dbReference type="AlphaFoldDB" id="A0AAW1Q3T9"/>
<keyword evidence="6" id="KW-0445">Lipid transport</keyword>
<gene>
    <name evidence="12" type="ORF">WJX73_010239</name>
</gene>
<reference evidence="12 13" key="1">
    <citation type="journal article" date="2024" name="Nat. Commun.">
        <title>Phylogenomics reveals the evolutionary origins of lichenization in chlorophyte algae.</title>
        <authorList>
            <person name="Puginier C."/>
            <person name="Libourel C."/>
            <person name="Otte J."/>
            <person name="Skaloud P."/>
            <person name="Haon M."/>
            <person name="Grisel S."/>
            <person name="Petersen M."/>
            <person name="Berrin J.G."/>
            <person name="Delaux P.M."/>
            <person name="Dal Grande F."/>
            <person name="Keller J."/>
        </authorList>
    </citation>
    <scope>NUCLEOTIDE SEQUENCE [LARGE SCALE GENOMIC DNA]</scope>
    <source>
        <strain evidence="12 13">SAG 2036</strain>
    </source>
</reference>
<keyword evidence="5 10" id="KW-1133">Transmembrane helix</keyword>
<organism evidence="12 13">
    <name type="scientific">Symbiochloris irregularis</name>
    <dbReference type="NCBI Taxonomy" id="706552"/>
    <lineage>
        <taxon>Eukaryota</taxon>
        <taxon>Viridiplantae</taxon>
        <taxon>Chlorophyta</taxon>
        <taxon>core chlorophytes</taxon>
        <taxon>Trebouxiophyceae</taxon>
        <taxon>Trebouxiales</taxon>
        <taxon>Trebouxiaceae</taxon>
        <taxon>Symbiochloris</taxon>
    </lineage>
</organism>
<dbReference type="PROSITE" id="PS51847">
    <property type="entry name" value="SMP"/>
    <property type="match status" value="1"/>
</dbReference>
<feature type="compositionally biased region" description="Polar residues" evidence="9">
    <location>
        <begin position="473"/>
        <end position="484"/>
    </location>
</feature>
<dbReference type="Proteomes" id="UP001465755">
    <property type="component" value="Unassembled WGS sequence"/>
</dbReference>
<evidence type="ECO:0000256" key="1">
    <source>
        <dbReference type="ARBA" id="ARBA00004586"/>
    </source>
</evidence>
<protein>
    <recommendedName>
        <fullName evidence="11">SMP-LTD domain-containing protein</fullName>
    </recommendedName>
</protein>
<evidence type="ECO:0000256" key="6">
    <source>
        <dbReference type="ARBA" id="ARBA00023055"/>
    </source>
</evidence>
<dbReference type="CDD" id="cd21675">
    <property type="entry name" value="SMP_TEX2"/>
    <property type="match status" value="1"/>
</dbReference>
<keyword evidence="8 10" id="KW-0472">Membrane</keyword>
<feature type="region of interest" description="Disordered" evidence="9">
    <location>
        <begin position="904"/>
        <end position="980"/>
    </location>
</feature>
<dbReference type="GO" id="GO:0006869">
    <property type="term" value="P:lipid transport"/>
    <property type="evidence" value="ECO:0007669"/>
    <property type="project" value="UniProtKB-KW"/>
</dbReference>
<sequence>MTTQSESQGTESSLTNPPLQRWTYLALGGAASAYVISCLPDLMRPTSALSALLLFVSGMTLGVVALALLGVYLFVKFATMQQPAQTGWGQRAVTATPDDLGHPELDGLDPTQRQALYEAVVKEMIREGATDVPPHPCAVEGKYAGWLWAMPGSRYDRTEALANWPPATDGPRSLATRWWAHIQGHSLLLVRTSQLEHDDKVPVVCVDLSGCSVQIVIEGLRGKTRWWRKAPLELSHPTRALLGNERSLMLFAAGSAAKEQWFTVLGRGAGIDGGVAAAAEELYGKFCSSVREGNPSDLYPQLADTAEGTYDLYTPDAKPLEGGSPSKGGSSRGRGAWKWWGKGKGSNSGSANRSREATPERRRDRAEGLKEKRSGARDRSPKRQQKLPPSDHPLPGFLSPQEMETAWMGKTKQTDFASRSLAKPTSQRSALPAELQDLGRVQIGRPALPELDSAGGLSLAGVLPEESGKALTAASTSQQQLPTTHKQEVLPSKQMHAPSISMPAMRGATEGQEPRPGGAPAPSASFLEDVHASRSSPVKQRPEMQYTESVARVSPDKQAAAGDAHASTAGKGWLGTEVAVNMLLTRIAFDLLRSDAFRDKVKAHIQRKINELRLPEFIHSIDCLDIDLGSAVPHIANLRALPTPDALIWPQVMFDLAYEGAVKVTIETKLHVRDHAMWSQLDQAITRVAGAVDESSSPPDSDDESAEPSGMRAAGTRKDKQASEDPSLKPLEPTPSASLPASLPGGTGAAVQQQPAATRRKLMDIQGMRRRFAEGIRQIAEVTADRITRMQLRLQLEVTSIKGPIVAWVPPPPGDRLWFSFVSPPELVADARPLVSGRMLKYVAQAGRVSQFIASKLQSSITKNMLFPSSSDIKLPHLLPADDPAAALALPTFLAAISGDKSLSAKASPSPATASAGQSKPAEAAATAQPPRRPRGLKLAGMAASWRDHAHERMRSAMQPKDPSAAGPQAPADKPAAKQA</sequence>
<name>A0AAW1Q3T9_9CHLO</name>
<dbReference type="PANTHER" id="PTHR13466:SF0">
    <property type="entry name" value="SMP-LTD DOMAIN-CONTAINING PROTEIN"/>
    <property type="match status" value="1"/>
</dbReference>
<feature type="compositionally biased region" description="Low complexity" evidence="9">
    <location>
        <begin position="904"/>
        <end position="930"/>
    </location>
</feature>
<feature type="compositionally biased region" description="Low complexity" evidence="9">
    <location>
        <begin position="965"/>
        <end position="980"/>
    </location>
</feature>
<feature type="region of interest" description="Disordered" evidence="9">
    <location>
        <begin position="311"/>
        <end position="399"/>
    </location>
</feature>
<keyword evidence="3 10" id="KW-0812">Transmembrane</keyword>
<feature type="domain" description="SMP-LTD" evidence="11">
    <location>
        <begin position="566"/>
        <end position="876"/>
    </location>
</feature>
<proteinExistence type="predicted"/>
<feature type="region of interest" description="Disordered" evidence="9">
    <location>
        <begin position="505"/>
        <end position="547"/>
    </location>
</feature>
<accession>A0AAW1Q3T9</accession>
<dbReference type="EMBL" id="JALJOQ010000001">
    <property type="protein sequence ID" value="KAK9815183.1"/>
    <property type="molecule type" value="Genomic_DNA"/>
</dbReference>
<feature type="transmembrane region" description="Helical" evidence="10">
    <location>
        <begin position="51"/>
        <end position="75"/>
    </location>
</feature>
<comment type="subcellular location">
    <subcellularLocation>
        <location evidence="1">Endoplasmic reticulum membrane</location>
    </subcellularLocation>
</comment>
<feature type="region of interest" description="Disordered" evidence="9">
    <location>
        <begin position="470"/>
        <end position="493"/>
    </location>
</feature>
<feature type="compositionally biased region" description="Basic and acidic residues" evidence="9">
    <location>
        <begin position="946"/>
        <end position="955"/>
    </location>
</feature>
<keyword evidence="4" id="KW-0256">Endoplasmic reticulum</keyword>
<feature type="compositionally biased region" description="Low complexity" evidence="9">
    <location>
        <begin position="322"/>
        <end position="352"/>
    </location>
</feature>
<comment type="caution">
    <text evidence="12">The sequence shown here is derived from an EMBL/GenBank/DDBJ whole genome shotgun (WGS) entry which is preliminary data.</text>
</comment>
<keyword evidence="2" id="KW-0813">Transport</keyword>
<dbReference type="PANTHER" id="PTHR13466">
    <property type="entry name" value="TEX2 PROTEIN-RELATED"/>
    <property type="match status" value="1"/>
</dbReference>
<evidence type="ECO:0000256" key="5">
    <source>
        <dbReference type="ARBA" id="ARBA00022989"/>
    </source>
</evidence>
<evidence type="ECO:0000313" key="12">
    <source>
        <dbReference type="EMBL" id="KAK9815183.1"/>
    </source>
</evidence>
<evidence type="ECO:0000256" key="7">
    <source>
        <dbReference type="ARBA" id="ARBA00023121"/>
    </source>
</evidence>
<evidence type="ECO:0000256" key="2">
    <source>
        <dbReference type="ARBA" id="ARBA00022448"/>
    </source>
</evidence>
<evidence type="ECO:0000256" key="4">
    <source>
        <dbReference type="ARBA" id="ARBA00022824"/>
    </source>
</evidence>
<evidence type="ECO:0000259" key="11">
    <source>
        <dbReference type="PROSITE" id="PS51847"/>
    </source>
</evidence>
<dbReference type="GO" id="GO:0005789">
    <property type="term" value="C:endoplasmic reticulum membrane"/>
    <property type="evidence" value="ECO:0007669"/>
    <property type="project" value="UniProtKB-SubCell"/>
</dbReference>
<feature type="transmembrane region" description="Helical" evidence="10">
    <location>
        <begin position="22"/>
        <end position="39"/>
    </location>
</feature>
<dbReference type="GO" id="GO:0008289">
    <property type="term" value="F:lipid binding"/>
    <property type="evidence" value="ECO:0007669"/>
    <property type="project" value="UniProtKB-KW"/>
</dbReference>
<evidence type="ECO:0000256" key="8">
    <source>
        <dbReference type="ARBA" id="ARBA00023136"/>
    </source>
</evidence>
<feature type="compositionally biased region" description="Basic and acidic residues" evidence="9">
    <location>
        <begin position="353"/>
        <end position="381"/>
    </location>
</feature>
<feature type="compositionally biased region" description="Basic and acidic residues" evidence="9">
    <location>
        <begin position="716"/>
        <end position="727"/>
    </location>
</feature>
<feature type="region of interest" description="Disordered" evidence="9">
    <location>
        <begin position="690"/>
        <end position="757"/>
    </location>
</feature>
<dbReference type="InterPro" id="IPR031468">
    <property type="entry name" value="SMP_LBD"/>
</dbReference>